<evidence type="ECO:0000259" key="9">
    <source>
        <dbReference type="PROSITE" id="PS52029"/>
    </source>
</evidence>
<protein>
    <recommendedName>
        <fullName evidence="9">L,D-TPase catalytic domain-containing protein</fullName>
    </recommendedName>
</protein>
<dbReference type="EMBL" id="PPTT01000020">
    <property type="protein sequence ID" value="RDB67895.1"/>
    <property type="molecule type" value="Genomic_DNA"/>
</dbReference>
<evidence type="ECO:0000256" key="2">
    <source>
        <dbReference type="ARBA" id="ARBA00022679"/>
    </source>
</evidence>
<feature type="active site" description="Nucleophile" evidence="6">
    <location>
        <position position="468"/>
    </location>
</feature>
<reference evidence="10 12" key="1">
    <citation type="journal article" date="2018" name="Elife">
        <title>Discovery and characterization of a prevalent human gut bacterial enzyme sufficient for the inactivation of a family of plant toxins.</title>
        <authorList>
            <person name="Koppel N."/>
            <person name="Bisanz J.E."/>
            <person name="Pandelia M.E."/>
            <person name="Turnbaugh P.J."/>
            <person name="Balskus E.P."/>
        </authorList>
    </citation>
    <scope>NUCLEOTIDE SEQUENCE [LARGE SCALE GENOMIC DNA]</scope>
    <source>
        <strain evidence="10 12">DSM 16107</strain>
    </source>
</reference>
<evidence type="ECO:0000313" key="13">
    <source>
        <dbReference type="Proteomes" id="UP000270112"/>
    </source>
</evidence>
<keyword evidence="4 6" id="KW-0573">Peptidoglycan synthesis</keyword>
<keyword evidence="2" id="KW-0808">Transferase</keyword>
<organism evidence="11 13">
    <name type="scientific">Eggerthella sinensis</name>
    <dbReference type="NCBI Taxonomy" id="242230"/>
    <lineage>
        <taxon>Bacteria</taxon>
        <taxon>Bacillati</taxon>
        <taxon>Actinomycetota</taxon>
        <taxon>Coriobacteriia</taxon>
        <taxon>Eggerthellales</taxon>
        <taxon>Eggerthellaceae</taxon>
        <taxon>Eggerthella</taxon>
    </lineage>
</organism>
<dbReference type="UniPathway" id="UPA00219"/>
<dbReference type="EMBL" id="QICC01000010">
    <property type="protein sequence ID" value="RNM42560.1"/>
    <property type="molecule type" value="Genomic_DNA"/>
</dbReference>
<evidence type="ECO:0000256" key="6">
    <source>
        <dbReference type="PROSITE-ProRule" id="PRU01373"/>
    </source>
</evidence>
<feature type="region of interest" description="Disordered" evidence="7">
    <location>
        <begin position="1"/>
        <end position="23"/>
    </location>
</feature>
<dbReference type="PROSITE" id="PS52029">
    <property type="entry name" value="LD_TPASE"/>
    <property type="match status" value="1"/>
</dbReference>
<dbReference type="RefSeq" id="WP_114546891.1">
    <property type="nucleotide sequence ID" value="NZ_PPTT01000020.1"/>
</dbReference>
<feature type="domain" description="L,D-TPase catalytic" evidence="9">
    <location>
        <begin position="365"/>
        <end position="491"/>
    </location>
</feature>
<evidence type="ECO:0000256" key="3">
    <source>
        <dbReference type="ARBA" id="ARBA00022960"/>
    </source>
</evidence>
<feature type="transmembrane region" description="Helical" evidence="8">
    <location>
        <begin position="30"/>
        <end position="53"/>
    </location>
</feature>
<keyword evidence="8" id="KW-0812">Transmembrane</keyword>
<dbReference type="Proteomes" id="UP000253817">
    <property type="component" value="Unassembled WGS sequence"/>
</dbReference>
<keyword evidence="12" id="KW-1185">Reference proteome</keyword>
<dbReference type="GO" id="GO:0071972">
    <property type="term" value="F:peptidoglycan L,D-transpeptidase activity"/>
    <property type="evidence" value="ECO:0007669"/>
    <property type="project" value="TreeGrafter"/>
</dbReference>
<dbReference type="Gene3D" id="2.40.440.10">
    <property type="entry name" value="L,D-transpeptidase catalytic domain-like"/>
    <property type="match status" value="1"/>
</dbReference>
<dbReference type="InterPro" id="IPR038063">
    <property type="entry name" value="Transpep_catalytic_dom"/>
</dbReference>
<feature type="active site" description="Proton donor/acceptor" evidence="6">
    <location>
        <position position="446"/>
    </location>
</feature>
<evidence type="ECO:0000313" key="11">
    <source>
        <dbReference type="EMBL" id="RNM42560.1"/>
    </source>
</evidence>
<accession>A0A3N0J1J0</accession>
<keyword evidence="5 6" id="KW-0961">Cell wall biogenesis/degradation</keyword>
<keyword evidence="8" id="KW-1133">Transmembrane helix</keyword>
<dbReference type="GO" id="GO:0018104">
    <property type="term" value="P:peptidoglycan-protein cross-linking"/>
    <property type="evidence" value="ECO:0007669"/>
    <property type="project" value="TreeGrafter"/>
</dbReference>
<dbReference type="GO" id="GO:0005576">
    <property type="term" value="C:extracellular region"/>
    <property type="evidence" value="ECO:0007669"/>
    <property type="project" value="TreeGrafter"/>
</dbReference>
<reference evidence="13" key="2">
    <citation type="submission" date="2018-05" db="EMBL/GenBank/DDBJ databases">
        <title>Genome Sequencing of selected type strains of the family Eggerthellaceae.</title>
        <authorList>
            <person name="Danylec N."/>
            <person name="Stoll D.A."/>
            <person name="Doetsch A."/>
            <person name="Huch M."/>
        </authorList>
    </citation>
    <scope>NUCLEOTIDE SEQUENCE [LARGE SCALE GENOMIC DNA]</scope>
    <source>
        <strain evidence="13">DSM 16107</strain>
    </source>
</reference>
<evidence type="ECO:0000313" key="10">
    <source>
        <dbReference type="EMBL" id="RDB67895.1"/>
    </source>
</evidence>
<comment type="caution">
    <text evidence="11">The sequence shown here is derived from an EMBL/GenBank/DDBJ whole genome shotgun (WGS) entry which is preliminary data.</text>
</comment>
<dbReference type="Pfam" id="PF03734">
    <property type="entry name" value="YkuD"/>
    <property type="match status" value="1"/>
</dbReference>
<evidence type="ECO:0000256" key="8">
    <source>
        <dbReference type="SAM" id="Phobius"/>
    </source>
</evidence>
<keyword evidence="8" id="KW-0472">Membrane</keyword>
<evidence type="ECO:0000256" key="1">
    <source>
        <dbReference type="ARBA" id="ARBA00004752"/>
    </source>
</evidence>
<evidence type="ECO:0000256" key="7">
    <source>
        <dbReference type="SAM" id="MobiDB-lite"/>
    </source>
</evidence>
<dbReference type="InterPro" id="IPR005490">
    <property type="entry name" value="LD_TPept_cat_dom"/>
</dbReference>
<dbReference type="GO" id="GO:0071555">
    <property type="term" value="P:cell wall organization"/>
    <property type="evidence" value="ECO:0007669"/>
    <property type="project" value="UniProtKB-UniRule"/>
</dbReference>
<dbReference type="InterPro" id="IPR050979">
    <property type="entry name" value="LD-transpeptidase"/>
</dbReference>
<sequence length="493" mass="51783">MNHTSHADATPAHASFPEESPRRRHSAPKIIGIIVGVLVGLLVIAYVAGGIFFTGHFMPNTTLGTHDISLKTPSDVQATLDGALNDYAVAVTGQGFTLKLSAKDAGVSLDGERIAQAALSNTNPWLWPLEITKQHDETDSLTASSAGSGLGSAVQAAVYEFNAAATPPTDAAVAFDEQADAFAVQKESTGTALDADAVAKAIATGIASLQPTVKLTADVLQQPAVRSTDPKLQSAAEAANQFVKADMQLIMGGDVAAEVNPSLVSSWVHFDEELTPSLDEGALDAWLDELEAACDTVGTERTYTRPDGKQVTVSGGPYGWLTDGEALRTLVKDGVANGTTGAVDIPCQTTGSAYNGAGAQDWGARYCDIDLSEQYVRFYDEAGALIWESACVTGTPNGVHNTPPGVYWLNQKASPSVLKGTNLDGSKYESTVRYWMPFVGNVIGMHDADWQYAFGGARYQQGFGSHGCVNLPVGAAADLFGIIQGGDVVVCHW</sequence>
<gene>
    <name evidence="10" type="ORF">C1876_11610</name>
    <name evidence="11" type="ORF">DMP09_04230</name>
</gene>
<name>A0A3N0J1J0_9ACTN</name>
<evidence type="ECO:0000256" key="4">
    <source>
        <dbReference type="ARBA" id="ARBA00022984"/>
    </source>
</evidence>
<dbReference type="AlphaFoldDB" id="A0A3N0J1J0"/>
<keyword evidence="3 6" id="KW-0133">Cell shape</keyword>
<evidence type="ECO:0000313" key="12">
    <source>
        <dbReference type="Proteomes" id="UP000253817"/>
    </source>
</evidence>
<dbReference type="Pfam" id="PF12229">
    <property type="entry name" value="PG_binding_4"/>
    <property type="match status" value="1"/>
</dbReference>
<evidence type="ECO:0000256" key="5">
    <source>
        <dbReference type="ARBA" id="ARBA00023316"/>
    </source>
</evidence>
<reference evidence="11" key="3">
    <citation type="journal article" date="2019" name="Microbiol. Resour. Announc.">
        <title>Draft Genome Sequences of Type Strains of Gordonibacter faecihominis, Paraeggerthella hongkongensis, Parvibacter caecicola,Slackia equolifaciens, Slackia faecicanis, and Slackia isoflavoniconvertens.</title>
        <authorList>
            <person name="Danylec N."/>
            <person name="Stoll D.A."/>
            <person name="Dotsch A."/>
            <person name="Huch M."/>
        </authorList>
    </citation>
    <scope>NUCLEOTIDE SEQUENCE</scope>
    <source>
        <strain evidence="11">DSM 16107</strain>
    </source>
</reference>
<dbReference type="InterPro" id="IPR038054">
    <property type="entry name" value="LD_TPept-like_central_sf"/>
</dbReference>
<dbReference type="Gene3D" id="3.10.20.800">
    <property type="match status" value="1"/>
</dbReference>
<proteinExistence type="predicted"/>
<dbReference type="SUPFAM" id="SSF141523">
    <property type="entry name" value="L,D-transpeptidase catalytic domain-like"/>
    <property type="match status" value="1"/>
</dbReference>
<dbReference type="SUPFAM" id="SSF143985">
    <property type="entry name" value="L,D-transpeptidase pre-catalytic domain-like"/>
    <property type="match status" value="1"/>
</dbReference>
<dbReference type="InterPro" id="IPR022029">
    <property type="entry name" value="YoaR-like_PG-bd"/>
</dbReference>
<dbReference type="OrthoDB" id="3176960at2"/>
<comment type="pathway">
    <text evidence="1 6">Cell wall biogenesis; peptidoglycan biosynthesis.</text>
</comment>
<dbReference type="PANTHER" id="PTHR30582:SF33">
    <property type="entry name" value="EXPORTED PROTEIN"/>
    <property type="match status" value="1"/>
</dbReference>
<dbReference type="GO" id="GO:0016740">
    <property type="term" value="F:transferase activity"/>
    <property type="evidence" value="ECO:0007669"/>
    <property type="project" value="UniProtKB-KW"/>
</dbReference>
<dbReference type="CDD" id="cd16913">
    <property type="entry name" value="YkuD_like"/>
    <property type="match status" value="1"/>
</dbReference>
<dbReference type="GO" id="GO:0008360">
    <property type="term" value="P:regulation of cell shape"/>
    <property type="evidence" value="ECO:0007669"/>
    <property type="project" value="UniProtKB-UniRule"/>
</dbReference>
<dbReference type="Proteomes" id="UP000270112">
    <property type="component" value="Unassembled WGS sequence"/>
</dbReference>
<dbReference type="PANTHER" id="PTHR30582">
    <property type="entry name" value="L,D-TRANSPEPTIDASE"/>
    <property type="match status" value="1"/>
</dbReference>